<dbReference type="RefSeq" id="WP_353068923.1">
    <property type="nucleotide sequence ID" value="NZ_CP132932.1"/>
</dbReference>
<dbReference type="KEGG" id="temp:RBB75_18300"/>
<gene>
    <name evidence="1" type="ORF">RBB75_18300</name>
</gene>
<name>A0AAU7ZBX1_9BACT</name>
<dbReference type="AlphaFoldDB" id="A0AAU7ZBX1"/>
<sequence length="271" mass="29037">MPITSVQRSLWIATVLLSFFFTCSPEFVGAQSSANQQDVQPIGMKALFDAAANPLGWRQLAGKTVGLYGGQFFNIAEVGNARGKYLISLRSSQYSTDVVSCLISDDTMSTAATFKPNDPVVMIGRLAGSPHDRTPAFDGSCYVASGKKPQGASTADVSGPLAPEVTTTLDKFSDEASANSVAFGQKYTGKVVQLSGGYVGRIDPNYFVVYYLAGPRKFPLDGINCMVQPSEKAKIGSLKKDQTITITGMVKDRNENRTANLAPILDNCTFQ</sequence>
<protein>
    <recommendedName>
        <fullName evidence="2">tRNA_anti-like</fullName>
    </recommendedName>
</protein>
<reference evidence="1" key="1">
    <citation type="submission" date="2023-08" db="EMBL/GenBank/DDBJ databases">
        <authorList>
            <person name="Messyasz A."/>
            <person name="Mannisto M.K."/>
            <person name="Kerkhof L.J."/>
            <person name="Haggblom M."/>
        </authorList>
    </citation>
    <scope>NUCLEOTIDE SEQUENCE</scope>
    <source>
        <strain evidence="1">M8UP23</strain>
    </source>
</reference>
<organism evidence="1">
    <name type="scientific">Tunturiibacter empetritectus</name>
    <dbReference type="NCBI Taxonomy" id="3069691"/>
    <lineage>
        <taxon>Bacteria</taxon>
        <taxon>Pseudomonadati</taxon>
        <taxon>Acidobacteriota</taxon>
        <taxon>Terriglobia</taxon>
        <taxon>Terriglobales</taxon>
        <taxon>Acidobacteriaceae</taxon>
        <taxon>Tunturiibacter</taxon>
    </lineage>
</organism>
<accession>A0AAU7ZBX1</accession>
<evidence type="ECO:0008006" key="2">
    <source>
        <dbReference type="Google" id="ProtNLM"/>
    </source>
</evidence>
<reference evidence="1" key="2">
    <citation type="journal article" date="2024" name="Environ. Microbiol.">
        <title>Genome analysis and description of Tunturibacter gen. nov. expands the diversity of Terriglobia in tundra soils.</title>
        <authorList>
            <person name="Messyasz A."/>
            <person name="Mannisto M.K."/>
            <person name="Kerkhof L.J."/>
            <person name="Haggblom M.M."/>
        </authorList>
    </citation>
    <scope>NUCLEOTIDE SEQUENCE</scope>
    <source>
        <strain evidence="1">M8UP23</strain>
    </source>
</reference>
<dbReference type="EMBL" id="CP132932">
    <property type="protein sequence ID" value="XCB26356.1"/>
    <property type="molecule type" value="Genomic_DNA"/>
</dbReference>
<evidence type="ECO:0000313" key="1">
    <source>
        <dbReference type="EMBL" id="XCB26356.1"/>
    </source>
</evidence>
<proteinExistence type="predicted"/>